<accession>A0A2N9JLL2</accession>
<evidence type="ECO:0000313" key="10">
    <source>
        <dbReference type="Proteomes" id="UP000238164"/>
    </source>
</evidence>
<evidence type="ECO:0000259" key="8">
    <source>
        <dbReference type="Pfam" id="PF03717"/>
    </source>
</evidence>
<keyword evidence="10" id="KW-1185">Reference proteome</keyword>
<organism evidence="9 10">
    <name type="scientific">Micropruina glycogenica</name>
    <dbReference type="NCBI Taxonomy" id="75385"/>
    <lineage>
        <taxon>Bacteria</taxon>
        <taxon>Bacillati</taxon>
        <taxon>Actinomycetota</taxon>
        <taxon>Actinomycetes</taxon>
        <taxon>Propionibacteriales</taxon>
        <taxon>Nocardioidaceae</taxon>
        <taxon>Micropruina</taxon>
    </lineage>
</organism>
<name>A0A2N9JLL2_9ACTN</name>
<dbReference type="GO" id="GO:0071555">
    <property type="term" value="P:cell wall organization"/>
    <property type="evidence" value="ECO:0007669"/>
    <property type="project" value="TreeGrafter"/>
</dbReference>
<dbReference type="GO" id="GO:0005886">
    <property type="term" value="C:plasma membrane"/>
    <property type="evidence" value="ECO:0007669"/>
    <property type="project" value="TreeGrafter"/>
</dbReference>
<evidence type="ECO:0000313" key="9">
    <source>
        <dbReference type="EMBL" id="SPD88666.1"/>
    </source>
</evidence>
<reference evidence="9 10" key="1">
    <citation type="submission" date="2018-02" db="EMBL/GenBank/DDBJ databases">
        <authorList>
            <person name="Cohen D.B."/>
            <person name="Kent A.D."/>
        </authorList>
    </citation>
    <scope>NUCLEOTIDE SEQUENCE [LARGE SCALE GENOMIC DNA]</scope>
    <source>
        <strain evidence="9">1</strain>
    </source>
</reference>
<feature type="domain" description="Penicillin-binding protein dimerisation" evidence="8">
    <location>
        <begin position="166"/>
        <end position="321"/>
    </location>
</feature>
<comment type="similarity">
    <text evidence="2">Belongs to the class-D beta-lactamase family.</text>
</comment>
<dbReference type="GO" id="GO:0008658">
    <property type="term" value="F:penicillin binding"/>
    <property type="evidence" value="ECO:0007669"/>
    <property type="project" value="InterPro"/>
</dbReference>
<dbReference type="RefSeq" id="WP_105187121.1">
    <property type="nucleotide sequence ID" value="NZ_BAAAGO010000009.1"/>
</dbReference>
<dbReference type="InterPro" id="IPR036138">
    <property type="entry name" value="PBP_dimer_sf"/>
</dbReference>
<dbReference type="PANTHER" id="PTHR30627">
    <property type="entry name" value="PEPTIDOGLYCAN D,D-TRANSPEPTIDASE"/>
    <property type="match status" value="1"/>
</dbReference>
<keyword evidence="6" id="KW-0046">Antibiotic resistance</keyword>
<evidence type="ECO:0000256" key="4">
    <source>
        <dbReference type="ARBA" id="ARBA00022729"/>
    </source>
</evidence>
<dbReference type="SUPFAM" id="SSF56519">
    <property type="entry name" value="Penicillin binding protein dimerisation domain"/>
    <property type="match status" value="1"/>
</dbReference>
<keyword evidence="5" id="KW-0378">Hydrolase</keyword>
<evidence type="ECO:0000256" key="3">
    <source>
        <dbReference type="ARBA" id="ARBA00012865"/>
    </source>
</evidence>
<dbReference type="GO" id="GO:0008800">
    <property type="term" value="F:beta-lactamase activity"/>
    <property type="evidence" value="ECO:0007669"/>
    <property type="project" value="UniProtKB-EC"/>
</dbReference>
<dbReference type="AlphaFoldDB" id="A0A2N9JLL2"/>
<comment type="catalytic activity">
    <reaction evidence="1">
        <text>a beta-lactam + H2O = a substituted beta-amino acid</text>
        <dbReference type="Rhea" id="RHEA:20401"/>
        <dbReference type="ChEBI" id="CHEBI:15377"/>
        <dbReference type="ChEBI" id="CHEBI:35627"/>
        <dbReference type="ChEBI" id="CHEBI:140347"/>
        <dbReference type="EC" id="3.5.2.6"/>
    </reaction>
</comment>
<dbReference type="Proteomes" id="UP000238164">
    <property type="component" value="Chromosome 1"/>
</dbReference>
<sequence length="536" mass="56281">MDAPRPAAPRTRRPVWMWWWFVGALAVVLAAGGGFFAWRTINDQTGPATVAAQRAVDALTNHTIGDGAFAATVGPNEIDDLAATLRGMGTLKPVVTVQNVQLDDQQRRGTARLQADWTIHQGKPHWVQDAYLQLARGADGWTAVWSRDLIASGLQPGDRLRAVRLAPVRGEVIGADDERLVWNQDARRIGLDKPQLPADRQPAAARALAKAVGIDPDAYVAKVAAYGPKAFVEAAVVRSVGSEAWSVLAKVANVPGVRVLDAVRPLARTGSFARALLGSVGEATGDIIKASGGTIREGDLVGLGGLQKSRNASLMGITGFVVQAYPDGHSEAARDLFRVPAVNGEALRITLSQPMQQRAEALIGSIGRRAVVVVRPSDGALLVLASTPGTTAATTRRIYPDAFAPVDVVARLRADGLPAAVAALGLDGEARIGVPVFLAATDGGSLRLSAFSLASAMASVGAGESRRPHLFADEQRPAIADGLRPDEVAAIKRELKAGAAGDGRLWTAVLRGDLAVAVYDSTGHADALMKRYLDGS</sequence>
<dbReference type="PANTHER" id="PTHR30627:SF6">
    <property type="entry name" value="BETA-LACTAMASE YBXI-RELATED"/>
    <property type="match status" value="1"/>
</dbReference>
<dbReference type="Gene3D" id="3.90.1310.10">
    <property type="entry name" value="Penicillin-binding protein 2a (Domain 2)"/>
    <property type="match status" value="1"/>
</dbReference>
<dbReference type="OrthoDB" id="5241017at2"/>
<keyword evidence="4" id="KW-0732">Signal</keyword>
<evidence type="ECO:0000256" key="1">
    <source>
        <dbReference type="ARBA" id="ARBA00001526"/>
    </source>
</evidence>
<keyword evidence="7" id="KW-0472">Membrane</keyword>
<gene>
    <name evidence="9" type="ORF">MPLG2_3636</name>
</gene>
<evidence type="ECO:0000256" key="6">
    <source>
        <dbReference type="ARBA" id="ARBA00023251"/>
    </source>
</evidence>
<evidence type="ECO:0000256" key="7">
    <source>
        <dbReference type="SAM" id="Phobius"/>
    </source>
</evidence>
<dbReference type="EC" id="3.5.2.6" evidence="3"/>
<proteinExistence type="inferred from homology"/>
<protein>
    <recommendedName>
        <fullName evidence="3">beta-lactamase</fullName>
        <ecNumber evidence="3">3.5.2.6</ecNumber>
    </recommendedName>
</protein>
<evidence type="ECO:0000256" key="5">
    <source>
        <dbReference type="ARBA" id="ARBA00022801"/>
    </source>
</evidence>
<dbReference type="EMBL" id="LT985188">
    <property type="protein sequence ID" value="SPD88666.1"/>
    <property type="molecule type" value="Genomic_DNA"/>
</dbReference>
<keyword evidence="7" id="KW-0812">Transmembrane</keyword>
<dbReference type="InterPro" id="IPR050515">
    <property type="entry name" value="Beta-lactam/transpept"/>
</dbReference>
<feature type="transmembrane region" description="Helical" evidence="7">
    <location>
        <begin position="15"/>
        <end position="38"/>
    </location>
</feature>
<keyword evidence="7" id="KW-1133">Transmembrane helix</keyword>
<evidence type="ECO:0000256" key="2">
    <source>
        <dbReference type="ARBA" id="ARBA00007898"/>
    </source>
</evidence>
<dbReference type="KEGG" id="mgg:MPLG2_3636"/>
<dbReference type="InterPro" id="IPR005311">
    <property type="entry name" value="PBP_dimer"/>
</dbReference>
<dbReference type="Pfam" id="PF03717">
    <property type="entry name" value="PBP_dimer"/>
    <property type="match status" value="1"/>
</dbReference>
<dbReference type="GO" id="GO:0046677">
    <property type="term" value="P:response to antibiotic"/>
    <property type="evidence" value="ECO:0007669"/>
    <property type="project" value="UniProtKB-KW"/>
</dbReference>